<dbReference type="Pfam" id="PF07690">
    <property type="entry name" value="MFS_1"/>
    <property type="match status" value="1"/>
</dbReference>
<feature type="transmembrane region" description="Helical" evidence="7">
    <location>
        <begin position="91"/>
        <end position="111"/>
    </location>
</feature>
<feature type="compositionally biased region" description="Low complexity" evidence="6">
    <location>
        <begin position="36"/>
        <end position="48"/>
    </location>
</feature>
<feature type="region of interest" description="Disordered" evidence="6">
    <location>
        <begin position="1"/>
        <end position="48"/>
    </location>
</feature>
<feature type="transmembrane region" description="Helical" evidence="7">
    <location>
        <begin position="158"/>
        <end position="174"/>
    </location>
</feature>
<dbReference type="CDD" id="cd17454">
    <property type="entry name" value="MFS_NaGLT1_MFSD4B"/>
    <property type="match status" value="1"/>
</dbReference>
<feature type="transmembrane region" description="Helical" evidence="7">
    <location>
        <begin position="180"/>
        <end position="205"/>
    </location>
</feature>
<dbReference type="Proteomes" id="UP000504617">
    <property type="component" value="Unplaced"/>
</dbReference>
<dbReference type="GO" id="GO:0016020">
    <property type="term" value="C:membrane"/>
    <property type="evidence" value="ECO:0007669"/>
    <property type="project" value="UniProtKB-SubCell"/>
</dbReference>
<feature type="transmembrane region" description="Helical" evidence="7">
    <location>
        <begin position="481"/>
        <end position="501"/>
    </location>
</feature>
<gene>
    <name evidence="9" type="primary">KIAA1919</name>
</gene>
<keyword evidence="9" id="KW-0813">Transport</keyword>
<keyword evidence="8" id="KW-1185">Reference proteome</keyword>
<dbReference type="PANTHER" id="PTHR23121">
    <property type="entry name" value="SODIUM-DEPENDENT GLUCOSE TRANSPORTER 1"/>
    <property type="match status" value="1"/>
</dbReference>
<sequence length="603" mass="64135">MAAGGAKKQVRFARLEEEEGAREEAGALRDAVGEDAAAGESPPGSSAPLALQPVVKVADGSGRRSRAGGGLGAGKLAAAAAVAASRRALKWCISAALCAAFLGLGMAIAILGPTFQDLAANVNKNVSQISYIFVGRSAGYFSGSLIGGILFDCMNSKLLLGLSMLGTTLGLYAIPWCKKAILLTTVMAVIGFAMGILDTGGNVLALDTWQAEAGPHIQALHFSFALGAFVAPILAKMALGGSALELQIHPGSSVGNQSAMNSPPGATLLPKLHLNWNFVWSYAVIGTYLLLVALFFFTLYLRSIPVRGRTKLSVQKYQIAKYHYALIVLLSVFFFWYVGAEVTYGSYIFTYAKTYAHMKEKEAAGLNSLFWGTFAACRGLAICFAACSYPGSMILISIIGSTVSSLFLVLFNVHTVTLWVGSAVYGASMATIFPSGISWIEQYTTIQGKSAAMFVMGAALGEMCIPAAVGFLQGYFPTLPVLMYTALGAAVMTAVLFPVMCKLAASAADAKVKDAGDREVQEALLSSTYPEDDEEDNEIREWNEVDFEIIEMNDTPRNSVIETSKKIQEEFTTTNSGQLPSENLSFNSSPVLVVRSPKQNKND</sequence>
<keyword evidence="9" id="KW-0762">Sugar transport</keyword>
<feature type="transmembrane region" description="Helical" evidence="7">
    <location>
        <begin position="394"/>
        <end position="413"/>
    </location>
</feature>
<evidence type="ECO:0000313" key="9">
    <source>
        <dbReference type="RefSeq" id="XP_013910614.1"/>
    </source>
</evidence>
<accession>A0A6I9X5D4</accession>
<dbReference type="Gene3D" id="1.20.1250.20">
    <property type="entry name" value="MFS general substrate transporter like domains"/>
    <property type="match status" value="2"/>
</dbReference>
<dbReference type="OrthoDB" id="546893at2759"/>
<evidence type="ECO:0000256" key="4">
    <source>
        <dbReference type="ARBA" id="ARBA00022989"/>
    </source>
</evidence>
<evidence type="ECO:0000256" key="7">
    <source>
        <dbReference type="SAM" id="Phobius"/>
    </source>
</evidence>
<protein>
    <submittedName>
        <fullName evidence="9">Sodium-dependent glucose transporter 1</fullName>
    </submittedName>
</protein>
<feature type="transmembrane region" description="Helical" evidence="7">
    <location>
        <begin position="419"/>
        <end position="440"/>
    </location>
</feature>
<comment type="similarity">
    <text evidence="2">Belongs to the major facilitator superfamily.</text>
</comment>
<reference evidence="9" key="1">
    <citation type="submission" date="2025-08" db="UniProtKB">
        <authorList>
            <consortium name="RefSeq"/>
        </authorList>
    </citation>
    <scope>IDENTIFICATION</scope>
    <source>
        <tissue evidence="9">Skeletal muscle</tissue>
    </source>
</reference>
<comment type="subcellular location">
    <subcellularLocation>
        <location evidence="1">Membrane</location>
        <topology evidence="1">Multi-pass membrane protein</topology>
    </subcellularLocation>
</comment>
<keyword evidence="5 7" id="KW-0472">Membrane</keyword>
<dbReference type="GeneID" id="106540117"/>
<keyword evidence="3 7" id="KW-0812">Transmembrane</keyword>
<feature type="region of interest" description="Disordered" evidence="6">
    <location>
        <begin position="572"/>
        <end position="603"/>
    </location>
</feature>
<evidence type="ECO:0000313" key="8">
    <source>
        <dbReference type="Proteomes" id="UP000504617"/>
    </source>
</evidence>
<dbReference type="InterPro" id="IPR036259">
    <property type="entry name" value="MFS_trans_sf"/>
</dbReference>
<name>A0A6I9X5D4_9SAUR</name>
<feature type="transmembrane region" description="Helical" evidence="7">
    <location>
        <begin position="217"/>
        <end position="235"/>
    </location>
</feature>
<dbReference type="KEGG" id="tsr:106540117"/>
<keyword evidence="4 7" id="KW-1133">Transmembrane helix</keyword>
<dbReference type="SUPFAM" id="SSF103473">
    <property type="entry name" value="MFS general substrate transporter"/>
    <property type="match status" value="1"/>
</dbReference>
<dbReference type="InterPro" id="IPR011701">
    <property type="entry name" value="MFS"/>
</dbReference>
<feature type="transmembrane region" description="Helical" evidence="7">
    <location>
        <begin position="279"/>
        <end position="301"/>
    </location>
</feature>
<dbReference type="GO" id="GO:0022857">
    <property type="term" value="F:transmembrane transporter activity"/>
    <property type="evidence" value="ECO:0007669"/>
    <property type="project" value="InterPro"/>
</dbReference>
<evidence type="ECO:0000256" key="2">
    <source>
        <dbReference type="ARBA" id="ARBA00008335"/>
    </source>
</evidence>
<dbReference type="RefSeq" id="XP_013910614.1">
    <property type="nucleotide sequence ID" value="XM_014055139.1"/>
</dbReference>
<organism evidence="8 9">
    <name type="scientific">Thamnophis sirtalis</name>
    <dbReference type="NCBI Taxonomy" id="35019"/>
    <lineage>
        <taxon>Eukaryota</taxon>
        <taxon>Metazoa</taxon>
        <taxon>Chordata</taxon>
        <taxon>Craniata</taxon>
        <taxon>Vertebrata</taxon>
        <taxon>Euteleostomi</taxon>
        <taxon>Lepidosauria</taxon>
        <taxon>Squamata</taxon>
        <taxon>Bifurcata</taxon>
        <taxon>Unidentata</taxon>
        <taxon>Episquamata</taxon>
        <taxon>Toxicofera</taxon>
        <taxon>Serpentes</taxon>
        <taxon>Colubroidea</taxon>
        <taxon>Colubridae</taxon>
        <taxon>Natricinae</taxon>
        <taxon>Thamnophis</taxon>
    </lineage>
</organism>
<feature type="transmembrane region" description="Helical" evidence="7">
    <location>
        <begin position="131"/>
        <end position="151"/>
    </location>
</feature>
<evidence type="ECO:0000256" key="1">
    <source>
        <dbReference type="ARBA" id="ARBA00004141"/>
    </source>
</evidence>
<evidence type="ECO:0000256" key="3">
    <source>
        <dbReference type="ARBA" id="ARBA00022692"/>
    </source>
</evidence>
<feature type="compositionally biased region" description="Polar residues" evidence="6">
    <location>
        <begin position="572"/>
        <end position="590"/>
    </location>
</feature>
<proteinExistence type="inferred from homology"/>
<evidence type="ECO:0000256" key="5">
    <source>
        <dbReference type="ARBA" id="ARBA00023136"/>
    </source>
</evidence>
<feature type="transmembrane region" description="Helical" evidence="7">
    <location>
        <begin position="452"/>
        <end position="475"/>
    </location>
</feature>
<evidence type="ECO:0000256" key="6">
    <source>
        <dbReference type="SAM" id="MobiDB-lite"/>
    </source>
</evidence>
<dbReference type="PANTHER" id="PTHR23121:SF9">
    <property type="entry name" value="SODIUM-DEPENDENT GLUCOSE TRANSPORTER 1"/>
    <property type="match status" value="1"/>
</dbReference>
<dbReference type="CTD" id="91749"/>
<dbReference type="FunFam" id="1.20.1250.20:FF:000508">
    <property type="entry name" value="Sodium-dependent glucose transporter 1"/>
    <property type="match status" value="1"/>
</dbReference>
<feature type="transmembrane region" description="Helical" evidence="7">
    <location>
        <begin position="322"/>
        <end position="349"/>
    </location>
</feature>
<dbReference type="AlphaFoldDB" id="A0A6I9X5D4"/>